<feature type="non-terminal residue" evidence="1">
    <location>
        <position position="269"/>
    </location>
</feature>
<dbReference type="InterPro" id="IPR002504">
    <property type="entry name" value="NADK"/>
</dbReference>
<dbReference type="AlphaFoldDB" id="A0A381WZV4"/>
<name>A0A381WZV4_9ZZZZ</name>
<organism evidence="1">
    <name type="scientific">marine metagenome</name>
    <dbReference type="NCBI Taxonomy" id="408172"/>
    <lineage>
        <taxon>unclassified sequences</taxon>
        <taxon>metagenomes</taxon>
        <taxon>ecological metagenomes</taxon>
    </lineage>
</organism>
<reference evidence="1" key="1">
    <citation type="submission" date="2018-05" db="EMBL/GenBank/DDBJ databases">
        <authorList>
            <person name="Lanie J.A."/>
            <person name="Ng W.-L."/>
            <person name="Kazmierczak K.M."/>
            <person name="Andrzejewski T.M."/>
            <person name="Davidsen T.M."/>
            <person name="Wayne K.J."/>
            <person name="Tettelin H."/>
            <person name="Glass J.I."/>
            <person name="Rusch D."/>
            <person name="Podicherti R."/>
            <person name="Tsui H.-C.T."/>
            <person name="Winkler M.E."/>
        </authorList>
    </citation>
    <scope>NUCLEOTIDE SEQUENCE</scope>
</reference>
<dbReference type="SUPFAM" id="SSF111331">
    <property type="entry name" value="NAD kinase/diacylglycerol kinase-like"/>
    <property type="match status" value="1"/>
</dbReference>
<dbReference type="GO" id="GO:0003951">
    <property type="term" value="F:NAD+ kinase activity"/>
    <property type="evidence" value="ECO:0007669"/>
    <property type="project" value="InterPro"/>
</dbReference>
<gene>
    <name evidence="1" type="ORF">METZ01_LOCUS110868</name>
</gene>
<dbReference type="PANTHER" id="PTHR40697:SF3">
    <property type="entry name" value="ACETOIN CATABOLISM PROTEIN X"/>
    <property type="match status" value="1"/>
</dbReference>
<dbReference type="InterPro" id="IPR016064">
    <property type="entry name" value="NAD/diacylglycerol_kinase_sf"/>
</dbReference>
<accession>A0A381WZV4</accession>
<sequence length="269" mass="28461">MKGKNNLQCVGLLANPSSGYDVRRLVSSAETVTNLVKVNRIARFLSGLRVLGPCRVLFMPERLNLVQCAFKSLQPLEVRGSLQSGLVVEPVELKPQGTPDDTLAATHMMCKSGCNLLITFGGDGTNRLVAMESGQVPLLPISAGTNNIFPLSCEGTRAGLVAGIFLKMLNSGTDLPSGISVNDLVQRHKLLLAETDSWSETALIDLAISRQASLGGRAIWDADWLQGVFVTRCAPGASGLCGIPGGVMDIHPLAPHGAAAFLGNRFSVQ</sequence>
<evidence type="ECO:0000313" key="1">
    <source>
        <dbReference type="EMBL" id="SVA58014.1"/>
    </source>
</evidence>
<evidence type="ECO:0008006" key="2">
    <source>
        <dbReference type="Google" id="ProtNLM"/>
    </source>
</evidence>
<dbReference type="GO" id="GO:0006741">
    <property type="term" value="P:NADP+ biosynthetic process"/>
    <property type="evidence" value="ECO:0007669"/>
    <property type="project" value="InterPro"/>
</dbReference>
<dbReference type="Pfam" id="PF01513">
    <property type="entry name" value="NAD_kinase"/>
    <property type="match status" value="1"/>
</dbReference>
<proteinExistence type="predicted"/>
<protein>
    <recommendedName>
        <fullName evidence="2">ATP-NAD kinase</fullName>
    </recommendedName>
</protein>
<dbReference type="EMBL" id="UINC01013425">
    <property type="protein sequence ID" value="SVA58014.1"/>
    <property type="molecule type" value="Genomic_DNA"/>
</dbReference>
<dbReference type="InterPro" id="IPR039065">
    <property type="entry name" value="AcoX-like"/>
</dbReference>
<dbReference type="PANTHER" id="PTHR40697">
    <property type="entry name" value="ACETOIN CATABOLISM PROTEIN X"/>
    <property type="match status" value="1"/>
</dbReference>